<dbReference type="Pfam" id="PF09945">
    <property type="entry name" value="DUF2177"/>
    <property type="match status" value="1"/>
</dbReference>
<evidence type="ECO:0000313" key="3">
    <source>
        <dbReference type="Proteomes" id="UP000626210"/>
    </source>
</evidence>
<proteinExistence type="predicted"/>
<reference evidence="3" key="1">
    <citation type="journal article" date="2019" name="Int. J. Syst. Evol. Microbiol.">
        <title>The Global Catalogue of Microorganisms (GCM) 10K type strain sequencing project: providing services to taxonomists for standard genome sequencing and annotation.</title>
        <authorList>
            <consortium name="The Broad Institute Genomics Platform"/>
            <consortium name="The Broad Institute Genome Sequencing Center for Infectious Disease"/>
            <person name="Wu L."/>
            <person name="Ma J."/>
        </authorList>
    </citation>
    <scope>NUCLEOTIDE SEQUENCE [LARGE SCALE GENOMIC DNA]</scope>
    <source>
        <strain evidence="3">KCTC 23314</strain>
    </source>
</reference>
<protein>
    <submittedName>
        <fullName evidence="2">Membrane protein</fullName>
    </submittedName>
</protein>
<evidence type="ECO:0000313" key="2">
    <source>
        <dbReference type="EMBL" id="GHC96058.1"/>
    </source>
</evidence>
<name>A0ABQ3G849_9BURK</name>
<feature type="transmembrane region" description="Helical" evidence="1">
    <location>
        <begin position="114"/>
        <end position="135"/>
    </location>
</feature>
<feature type="transmembrane region" description="Helical" evidence="1">
    <location>
        <begin position="45"/>
        <end position="64"/>
    </location>
</feature>
<accession>A0ABQ3G849</accession>
<evidence type="ECO:0000256" key="1">
    <source>
        <dbReference type="SAM" id="Phobius"/>
    </source>
</evidence>
<keyword evidence="1" id="KW-1133">Transmembrane helix</keyword>
<keyword evidence="1" id="KW-0472">Membrane</keyword>
<sequence>MPLPQIAIAYVATAFVFLALDAVWLGSMAERLYRPAIGHLMAERFAIAPAALFYLLYVGGIVFFAIGPALEARRPLLTALGHGALLGLVAYGTFDLTNQAVLRDWPWHVTLADLAWGSFVTAAAAAGGAAAAPWLHGLLAKG</sequence>
<keyword evidence="3" id="KW-1185">Reference proteome</keyword>
<feature type="transmembrane region" description="Helical" evidence="1">
    <location>
        <begin position="76"/>
        <end position="94"/>
    </location>
</feature>
<dbReference type="Proteomes" id="UP000626210">
    <property type="component" value="Unassembled WGS sequence"/>
</dbReference>
<dbReference type="EMBL" id="BMYK01000021">
    <property type="protein sequence ID" value="GHC96058.1"/>
    <property type="molecule type" value="Genomic_DNA"/>
</dbReference>
<dbReference type="RefSeq" id="WP_229883028.1">
    <property type="nucleotide sequence ID" value="NZ_BMYK01000021.1"/>
</dbReference>
<organism evidence="2 3">
    <name type="scientific">Pseudorhodoferax aquiterrae</name>
    <dbReference type="NCBI Taxonomy" id="747304"/>
    <lineage>
        <taxon>Bacteria</taxon>
        <taxon>Pseudomonadati</taxon>
        <taxon>Pseudomonadota</taxon>
        <taxon>Betaproteobacteria</taxon>
        <taxon>Burkholderiales</taxon>
        <taxon>Comamonadaceae</taxon>
    </lineage>
</organism>
<gene>
    <name evidence="2" type="ORF">GCM10007320_49600</name>
</gene>
<dbReference type="InterPro" id="IPR018687">
    <property type="entry name" value="DUF2177_membr"/>
</dbReference>
<feature type="transmembrane region" description="Helical" evidence="1">
    <location>
        <begin position="7"/>
        <end position="25"/>
    </location>
</feature>
<keyword evidence="1" id="KW-0812">Transmembrane</keyword>
<comment type="caution">
    <text evidence="2">The sequence shown here is derived from an EMBL/GenBank/DDBJ whole genome shotgun (WGS) entry which is preliminary data.</text>
</comment>